<dbReference type="Proteomes" id="UP000663828">
    <property type="component" value="Unassembled WGS sequence"/>
</dbReference>
<dbReference type="Pfam" id="PF13855">
    <property type="entry name" value="LRR_8"/>
    <property type="match status" value="1"/>
</dbReference>
<dbReference type="Gene3D" id="3.80.10.10">
    <property type="entry name" value="Ribonuclease Inhibitor"/>
    <property type="match status" value="2"/>
</dbReference>
<dbReference type="GO" id="GO:0099104">
    <property type="term" value="F:potassium channel activator activity"/>
    <property type="evidence" value="ECO:0007669"/>
    <property type="project" value="TreeGrafter"/>
</dbReference>
<evidence type="ECO:0000256" key="6">
    <source>
        <dbReference type="ARBA" id="ARBA00022729"/>
    </source>
</evidence>
<evidence type="ECO:0000256" key="9">
    <source>
        <dbReference type="ARBA" id="ARBA00023065"/>
    </source>
</evidence>
<dbReference type="InterPro" id="IPR003591">
    <property type="entry name" value="Leu-rich_rpt_typical-subtyp"/>
</dbReference>
<keyword evidence="8 13" id="KW-1133">Transmembrane helix</keyword>
<dbReference type="SUPFAM" id="SSF52058">
    <property type="entry name" value="L domain-like"/>
    <property type="match status" value="1"/>
</dbReference>
<keyword evidence="16" id="KW-1185">Reference proteome</keyword>
<dbReference type="GO" id="GO:0005249">
    <property type="term" value="F:voltage-gated potassium channel activity"/>
    <property type="evidence" value="ECO:0007669"/>
    <property type="project" value="TreeGrafter"/>
</dbReference>
<feature type="transmembrane region" description="Helical" evidence="13">
    <location>
        <begin position="371"/>
        <end position="393"/>
    </location>
</feature>
<protein>
    <submittedName>
        <fullName evidence="15">Uncharacterized protein</fullName>
    </submittedName>
</protein>
<reference evidence="15" key="1">
    <citation type="submission" date="2021-02" db="EMBL/GenBank/DDBJ databases">
        <authorList>
            <person name="Nowell W R."/>
        </authorList>
    </citation>
    <scope>NUCLEOTIDE SEQUENCE</scope>
</reference>
<evidence type="ECO:0000256" key="12">
    <source>
        <dbReference type="ARBA" id="ARBA00023303"/>
    </source>
</evidence>
<dbReference type="InterPro" id="IPR051432">
    <property type="entry name" value="KCNMA1_auxiliary"/>
</dbReference>
<keyword evidence="11" id="KW-1015">Disulfide bond</keyword>
<evidence type="ECO:0000256" key="13">
    <source>
        <dbReference type="SAM" id="Phobius"/>
    </source>
</evidence>
<evidence type="ECO:0000256" key="4">
    <source>
        <dbReference type="ARBA" id="ARBA00022614"/>
    </source>
</evidence>
<keyword evidence="10 13" id="KW-0472">Membrane</keyword>
<comment type="subcellular location">
    <subcellularLocation>
        <location evidence="1">Cell membrane</location>
        <topology evidence="1">Single-pass membrane protein</topology>
    </subcellularLocation>
</comment>
<evidence type="ECO:0000256" key="10">
    <source>
        <dbReference type="ARBA" id="ARBA00023136"/>
    </source>
</evidence>
<evidence type="ECO:0000313" key="15">
    <source>
        <dbReference type="EMBL" id="CAF1467743.1"/>
    </source>
</evidence>
<keyword evidence="2" id="KW-0813">Transport</keyword>
<dbReference type="GO" id="GO:0044325">
    <property type="term" value="F:transmembrane transporter binding"/>
    <property type="evidence" value="ECO:0007669"/>
    <property type="project" value="TreeGrafter"/>
</dbReference>
<evidence type="ECO:0000256" key="2">
    <source>
        <dbReference type="ARBA" id="ARBA00022448"/>
    </source>
</evidence>
<evidence type="ECO:0000256" key="11">
    <source>
        <dbReference type="ARBA" id="ARBA00023157"/>
    </source>
</evidence>
<dbReference type="EMBL" id="CAJNOR010004010">
    <property type="protein sequence ID" value="CAF1467743.1"/>
    <property type="molecule type" value="Genomic_DNA"/>
</dbReference>
<keyword evidence="5 13" id="KW-0812">Transmembrane</keyword>
<evidence type="ECO:0000256" key="3">
    <source>
        <dbReference type="ARBA" id="ARBA00022475"/>
    </source>
</evidence>
<evidence type="ECO:0000256" key="1">
    <source>
        <dbReference type="ARBA" id="ARBA00004162"/>
    </source>
</evidence>
<comment type="caution">
    <text evidence="15">The sequence shown here is derived from an EMBL/GenBank/DDBJ whole genome shotgun (WGS) entry which is preliminary data.</text>
</comment>
<dbReference type="SMART" id="SM00369">
    <property type="entry name" value="LRR_TYP"/>
    <property type="match status" value="4"/>
</dbReference>
<keyword evidence="6 14" id="KW-0732">Signal</keyword>
<dbReference type="PANTHER" id="PTHR46473:SF26">
    <property type="entry name" value="LRRNT DOMAIN-CONTAINING PROTEIN"/>
    <property type="match status" value="1"/>
</dbReference>
<dbReference type="GO" id="GO:0008076">
    <property type="term" value="C:voltage-gated potassium channel complex"/>
    <property type="evidence" value="ECO:0007669"/>
    <property type="project" value="TreeGrafter"/>
</dbReference>
<keyword evidence="3" id="KW-1003">Cell membrane</keyword>
<dbReference type="PANTHER" id="PTHR46473">
    <property type="entry name" value="GH08155P"/>
    <property type="match status" value="1"/>
</dbReference>
<evidence type="ECO:0000256" key="5">
    <source>
        <dbReference type="ARBA" id="ARBA00022692"/>
    </source>
</evidence>
<evidence type="ECO:0000256" key="8">
    <source>
        <dbReference type="ARBA" id="ARBA00022989"/>
    </source>
</evidence>
<dbReference type="AlphaFoldDB" id="A0A815QSY4"/>
<name>A0A815QSY4_ADIRI</name>
<keyword evidence="12" id="KW-0407">Ion channel</keyword>
<accession>A0A815QSY4</accession>
<proteinExistence type="predicted"/>
<keyword evidence="7" id="KW-0677">Repeat</keyword>
<keyword evidence="4" id="KW-0433">Leucine-rich repeat</keyword>
<sequence>MELFNLLVLFSISHVFAEIQSNTSKTTTLSTAVSENKSLACSYCETKACRCSTSNNTLNCSSYLLNLTFASNCAEGKLWNFVDFSSRNFESFDFTQLLSLHTYRLSLKSNLLTKIYDGAFDTLADLLIDLDLQMNQLSSISSNWLNSKFTRLQILNLALNQVEVFEDFDRVYLPALRELNLSANQIESFPQSIHQWTTLVKLDLSFNKLSSVPRFALTGLQNLNWLSFASNRNLSCIVQDSFRYLRSLNYLDLSSTNLFMVDGCIFNQLFTLKLLKIERVLMNCSSCWLPVAKKKSIKLIGQCLDNSTMRNLSSLVDQQLNSSCLKSFIDCSADSCEPGSFHIDSKSFSSSRDSSALSKDSNASKNRTIQIVLGVIFSVVALLIIIFIVILIYRWTQGKKLFCWQLFPTSSSSARIPNQHQKQIIDNNPTIIESIVTHGANMDVSPASSPQMNLNTKRKLHNPMFNNPSPIDVHSPHLTTMVSNLDDNRLYKKTSNTE</sequence>
<evidence type="ECO:0000256" key="7">
    <source>
        <dbReference type="ARBA" id="ARBA00022737"/>
    </source>
</evidence>
<feature type="chain" id="PRO_5032281529" evidence="14">
    <location>
        <begin position="18"/>
        <end position="498"/>
    </location>
</feature>
<dbReference type="InterPro" id="IPR001611">
    <property type="entry name" value="Leu-rich_rpt"/>
</dbReference>
<evidence type="ECO:0000256" key="14">
    <source>
        <dbReference type="SAM" id="SignalP"/>
    </source>
</evidence>
<evidence type="ECO:0000313" key="16">
    <source>
        <dbReference type="Proteomes" id="UP000663828"/>
    </source>
</evidence>
<feature type="signal peptide" evidence="14">
    <location>
        <begin position="1"/>
        <end position="17"/>
    </location>
</feature>
<dbReference type="InterPro" id="IPR032675">
    <property type="entry name" value="LRR_dom_sf"/>
</dbReference>
<organism evidence="15 16">
    <name type="scientific">Adineta ricciae</name>
    <name type="common">Rotifer</name>
    <dbReference type="NCBI Taxonomy" id="249248"/>
    <lineage>
        <taxon>Eukaryota</taxon>
        <taxon>Metazoa</taxon>
        <taxon>Spiralia</taxon>
        <taxon>Gnathifera</taxon>
        <taxon>Rotifera</taxon>
        <taxon>Eurotatoria</taxon>
        <taxon>Bdelloidea</taxon>
        <taxon>Adinetida</taxon>
        <taxon>Adinetidae</taxon>
        <taxon>Adineta</taxon>
    </lineage>
</organism>
<dbReference type="PROSITE" id="PS51450">
    <property type="entry name" value="LRR"/>
    <property type="match status" value="2"/>
</dbReference>
<gene>
    <name evidence="15" type="ORF">XAT740_LOCUS37795</name>
</gene>
<keyword evidence="9" id="KW-0406">Ion transport</keyword>